<dbReference type="Proteomes" id="UP000188354">
    <property type="component" value="Chromosome LG09"/>
</dbReference>
<evidence type="ECO:0000313" key="3">
    <source>
        <dbReference type="Proteomes" id="UP000188354"/>
    </source>
</evidence>
<reference evidence="2 3" key="1">
    <citation type="journal article" date="2017" name="Plant Biotechnol. J.">
        <title>A comprehensive draft genome sequence for lupin (Lupinus angustifolius), an emerging health food: insights into plant-microbe interactions and legume evolution.</title>
        <authorList>
            <person name="Hane J.K."/>
            <person name="Ming Y."/>
            <person name="Kamphuis L.G."/>
            <person name="Nelson M.N."/>
            <person name="Garg G."/>
            <person name="Atkins C.A."/>
            <person name="Bayer P.E."/>
            <person name="Bravo A."/>
            <person name="Bringans S."/>
            <person name="Cannon S."/>
            <person name="Edwards D."/>
            <person name="Foley R."/>
            <person name="Gao L.L."/>
            <person name="Harrison M.J."/>
            <person name="Huang W."/>
            <person name="Hurgobin B."/>
            <person name="Li S."/>
            <person name="Liu C.W."/>
            <person name="McGrath A."/>
            <person name="Morahan G."/>
            <person name="Murray J."/>
            <person name="Weller J."/>
            <person name="Jian J."/>
            <person name="Singh K.B."/>
        </authorList>
    </citation>
    <scope>NUCLEOTIDE SEQUENCE [LARGE SCALE GENOMIC DNA]</scope>
    <source>
        <strain evidence="3">cv. Tanjil</strain>
        <tissue evidence="2">Whole plant</tissue>
    </source>
</reference>
<feature type="domain" description="CRIB" evidence="1">
    <location>
        <begin position="50"/>
        <end position="63"/>
    </location>
</feature>
<dbReference type="STRING" id="3871.A0A1J7GYB6"/>
<evidence type="ECO:0000259" key="1">
    <source>
        <dbReference type="PROSITE" id="PS50108"/>
    </source>
</evidence>
<organism evidence="2 3">
    <name type="scientific">Lupinus angustifolius</name>
    <name type="common">Narrow-leaved blue lupine</name>
    <dbReference type="NCBI Taxonomy" id="3871"/>
    <lineage>
        <taxon>Eukaryota</taxon>
        <taxon>Viridiplantae</taxon>
        <taxon>Streptophyta</taxon>
        <taxon>Embryophyta</taxon>
        <taxon>Tracheophyta</taxon>
        <taxon>Spermatophyta</taxon>
        <taxon>Magnoliopsida</taxon>
        <taxon>eudicotyledons</taxon>
        <taxon>Gunneridae</taxon>
        <taxon>Pentapetalae</taxon>
        <taxon>rosids</taxon>
        <taxon>fabids</taxon>
        <taxon>Fabales</taxon>
        <taxon>Fabaceae</taxon>
        <taxon>Papilionoideae</taxon>
        <taxon>50 kb inversion clade</taxon>
        <taxon>genistoids sensu lato</taxon>
        <taxon>core genistoids</taxon>
        <taxon>Genisteae</taxon>
        <taxon>Lupinus</taxon>
    </lineage>
</organism>
<protein>
    <recommendedName>
        <fullName evidence="1">CRIB domain-containing protein</fullName>
    </recommendedName>
</protein>
<dbReference type="Gramene" id="OIW05470">
    <property type="protein sequence ID" value="OIW05470"/>
    <property type="gene ID" value="TanjilG_12061"/>
</dbReference>
<dbReference type="InterPro" id="IPR044509">
    <property type="entry name" value="RIC2/4"/>
</dbReference>
<dbReference type="PROSITE" id="PS50108">
    <property type="entry name" value="CRIB"/>
    <property type="match status" value="1"/>
</dbReference>
<dbReference type="Pfam" id="PF00786">
    <property type="entry name" value="PBD"/>
    <property type="match status" value="1"/>
</dbReference>
<gene>
    <name evidence="2" type="ORF">TanjilG_12061</name>
</gene>
<dbReference type="AlphaFoldDB" id="A0A1J7GYB6"/>
<sequence>MKRSKSSSGNFVLPKTNVAASIKRLIKGIQSLSQLLFYKEEIDMEPEMKIGYPTNVKHVTHIGLDGSTITHNIKGWDNLKAHELLCLSPISLKQFQLNMVNQPHQSLINDSSSKFG</sequence>
<dbReference type="PANTHER" id="PTHR46931">
    <property type="entry name" value="CRIB DOMAIN-CONTAINING PROTEIN RIC2"/>
    <property type="match status" value="1"/>
</dbReference>
<proteinExistence type="predicted"/>
<evidence type="ECO:0000313" key="2">
    <source>
        <dbReference type="EMBL" id="OIW05470.1"/>
    </source>
</evidence>
<dbReference type="PANTHER" id="PTHR46931:SF14">
    <property type="entry name" value="CRIB DOMAIN-CONTAINING PROTEIN RIC2"/>
    <property type="match status" value="1"/>
</dbReference>
<name>A0A1J7GYB6_LUPAN</name>
<dbReference type="OMA" id="YKEEIDM"/>
<accession>A0A1J7GYB6</accession>
<dbReference type="InterPro" id="IPR000095">
    <property type="entry name" value="CRIB_dom"/>
</dbReference>
<dbReference type="EMBL" id="CM007369">
    <property type="protein sequence ID" value="OIW05470.1"/>
    <property type="molecule type" value="Genomic_DNA"/>
</dbReference>
<keyword evidence="3" id="KW-1185">Reference proteome</keyword>
<dbReference type="SMART" id="SM00285">
    <property type="entry name" value="PBD"/>
    <property type="match status" value="1"/>
</dbReference>